<feature type="compositionally biased region" description="Polar residues" evidence="2">
    <location>
        <begin position="119"/>
        <end position="128"/>
    </location>
</feature>
<feature type="region of interest" description="Disordered" evidence="2">
    <location>
        <begin position="676"/>
        <end position="703"/>
    </location>
</feature>
<feature type="domain" description="Rho-GAP" evidence="4">
    <location>
        <begin position="1146"/>
        <end position="1342"/>
    </location>
</feature>
<dbReference type="InterPro" id="IPR011993">
    <property type="entry name" value="PH-like_dom_sf"/>
</dbReference>
<feature type="compositionally biased region" description="Basic and acidic residues" evidence="2">
    <location>
        <begin position="484"/>
        <end position="521"/>
    </location>
</feature>
<feature type="compositionally biased region" description="Polar residues" evidence="2">
    <location>
        <begin position="1368"/>
        <end position="1384"/>
    </location>
</feature>
<dbReference type="HOGENOM" id="CLU_002671_0_0_1"/>
<accession>M3AUZ7</accession>
<feature type="compositionally biased region" description="Polar residues" evidence="2">
    <location>
        <begin position="26"/>
        <end position="37"/>
    </location>
</feature>
<dbReference type="STRING" id="692275.M3AUZ7"/>
<feature type="compositionally biased region" description="Basic and acidic residues" evidence="2">
    <location>
        <begin position="1460"/>
        <end position="1469"/>
    </location>
</feature>
<organism evidence="5 6">
    <name type="scientific">Sphaerulina musiva (strain SO2202)</name>
    <name type="common">Poplar stem canker fungus</name>
    <name type="synonym">Septoria musiva</name>
    <dbReference type="NCBI Taxonomy" id="692275"/>
    <lineage>
        <taxon>Eukaryota</taxon>
        <taxon>Fungi</taxon>
        <taxon>Dikarya</taxon>
        <taxon>Ascomycota</taxon>
        <taxon>Pezizomycotina</taxon>
        <taxon>Dothideomycetes</taxon>
        <taxon>Dothideomycetidae</taxon>
        <taxon>Mycosphaerellales</taxon>
        <taxon>Mycosphaerellaceae</taxon>
        <taxon>Sphaerulina</taxon>
    </lineage>
</organism>
<evidence type="ECO:0000313" key="6">
    <source>
        <dbReference type="Proteomes" id="UP000016931"/>
    </source>
</evidence>
<reference evidence="5 6" key="1">
    <citation type="journal article" date="2012" name="PLoS Pathog.">
        <title>Diverse lifestyles and strategies of plant pathogenesis encoded in the genomes of eighteen Dothideomycetes fungi.</title>
        <authorList>
            <person name="Ohm R.A."/>
            <person name="Feau N."/>
            <person name="Henrissat B."/>
            <person name="Schoch C.L."/>
            <person name="Horwitz B.A."/>
            <person name="Barry K.W."/>
            <person name="Condon B.J."/>
            <person name="Copeland A.C."/>
            <person name="Dhillon B."/>
            <person name="Glaser F."/>
            <person name="Hesse C.N."/>
            <person name="Kosti I."/>
            <person name="LaButti K."/>
            <person name="Lindquist E.A."/>
            <person name="Lucas S."/>
            <person name="Salamov A.A."/>
            <person name="Bradshaw R.E."/>
            <person name="Ciuffetti L."/>
            <person name="Hamelin R.C."/>
            <person name="Kema G.H.J."/>
            <person name="Lawrence C."/>
            <person name="Scott J.A."/>
            <person name="Spatafora J.W."/>
            <person name="Turgeon B.G."/>
            <person name="de Wit P.J.G.M."/>
            <person name="Zhong S."/>
            <person name="Goodwin S.B."/>
            <person name="Grigoriev I.V."/>
        </authorList>
    </citation>
    <scope>NUCLEOTIDE SEQUENCE [LARGE SCALE GENOMIC DNA]</scope>
    <source>
        <strain evidence="5 6">SO2202</strain>
    </source>
</reference>
<dbReference type="OMA" id="HQMFSDL"/>
<dbReference type="InterPro" id="IPR001849">
    <property type="entry name" value="PH_domain"/>
</dbReference>
<sequence>MAAPLQWPAAASTASVTTTGSVTGTHGPTISDSLQHSHASREPANGLQSVRQKTISSPLISPASSRGHHQQPHQQSPITQAAPSLSVRKPNPAKKVVRGNDDELHQAITREAVTEEQRSIGQVQSPHHQQQQQQQQEAPPKLDPAHQTFLRSAPTIMSNPQAAIRPAPHDRIPMMAQRTASIDSTVSSVSSMSNHRPINSGTTNAFRVSQESQGPQDAAALIAAAGSAEAALQKVLQEKQQAASHNAQLWRLVEKQRSMILGLNKDLEKSLKEKERYRRKLKDHISQSTPAPTLTPTDAPTVQGHSRETSESLSPLTPIPAPVRDISVDTLQTSDGSGSASNSIGRSDTPQDAINSHLMNQAGVASSPTGSQQTIHHDTRPATIDTRAAALATVQRTPTGTPPMSLKSAETVHSPKNSISHSKNHSTSSYHSSPPASATGNFSPKTRKAPPAPLRLDPPTTRPDPSVNDDVEDASDSEYEEDPESARSEFADRGRRKTREDDDREREVLAQKEAEQRSMSKKDKKSKSRAAEESSIVAQPGAAEHAVAEAARLNGPWSEPNPYEVVHNRAASDSQSRTLAAPSAMLSPGLPMSPRPGDRPPNSPMPRAPVTQLANSMPLSPRAGVAGLPLSPRAPRSAIPLPPQTPMALMSPHLDRAKAYAAQAPHFQALANLADRMKPMNGGSPDQGRPSMSSDQSSVHSPGEIYKGLQTEDYPDLLLPPNALPSIYVKTASSRMVRSRVSMLVSKAADENPVFTLAVHERSQHKELWRVEKTYQALSQLDYDIKALCRISDRIPDKTLFTGHAPAKIDARRMALNVYFERTMDCVTEEKAARIFCKFLSTEAFAPEKSDYFTSNEQNKRPDSPAVTPLRLRPNMAGYLTKRGKNFGGWKARYFVLDGPLFKYFEGPGGAHLGSIKLQNAQIGKQSANPNQNAHDDEDNQFRHAFLILEPKKKDSSALVRHVLCAESDAERDQWVDALLHYVDYREVEDRLQPARQAQVAKTELAARSPRLQKSMGDLRTATAFSQDAAAAQAKVDLQSVGYNDTVAGNAPIMGPVTSRGGSDTPSPPHDKLATDQSYPTISGPTNLQVISDTENWGMKVPPTPGKDKKRSVFQLPFTRGRGSSDQEPKDAVNEHAYSTRAVFGASLADAVAYSQPAGVDTELPSVVYRCIEYLTARQAVAEEGIFRLSGSNVLIKALKDRFNTEGDVNLLEAHQNYDVHAVASLLKLYLRELPASILTRDLHLDFLHCLELPAEEKVPALNVLVNRLPRHNRALLEALSAFMLLIVNNVLVNKMNVRNLGLVFSPTLNLPGPLISLFVEEQYSIFRMPAELEASNAASFGHAVQTPPSDDLRSPRRQMFQDLPTPAYNQTQFQPGSGSSNDDTGMIPMQPTYAAYPYQMAPQGDGGYGSLNDALRSPTVYSSTASGAPSPRDTKQRRRESTMLAVSREGPTKKPSQSRLREEHGTSF</sequence>
<dbReference type="GO" id="GO:0005096">
    <property type="term" value="F:GTPase activator activity"/>
    <property type="evidence" value="ECO:0007669"/>
    <property type="project" value="UniProtKB-KW"/>
</dbReference>
<feature type="compositionally biased region" description="Pro residues" evidence="2">
    <location>
        <begin position="591"/>
        <end position="607"/>
    </location>
</feature>
<feature type="region of interest" description="Disordered" evidence="2">
    <location>
        <begin position="1052"/>
        <end position="1086"/>
    </location>
</feature>
<dbReference type="InterPro" id="IPR050729">
    <property type="entry name" value="Rho-GAP"/>
</dbReference>
<feature type="compositionally biased region" description="Polar residues" evidence="2">
    <location>
        <begin position="72"/>
        <end position="83"/>
    </location>
</feature>
<feature type="region of interest" description="Disordered" evidence="2">
    <location>
        <begin position="394"/>
        <end position="607"/>
    </location>
</feature>
<dbReference type="RefSeq" id="XP_016758017.1">
    <property type="nucleotide sequence ID" value="XM_016910536.1"/>
</dbReference>
<dbReference type="GeneID" id="27907673"/>
<protein>
    <submittedName>
        <fullName evidence="5">RhoGAP-domain-containing protein</fullName>
    </submittedName>
</protein>
<dbReference type="Pfam" id="PF00169">
    <property type="entry name" value="PH"/>
    <property type="match status" value="1"/>
</dbReference>
<dbReference type="SUPFAM" id="SSF50729">
    <property type="entry name" value="PH domain-like"/>
    <property type="match status" value="1"/>
</dbReference>
<feature type="compositionally biased region" description="Low complexity" evidence="2">
    <location>
        <begin position="9"/>
        <end position="25"/>
    </location>
</feature>
<evidence type="ECO:0000256" key="1">
    <source>
        <dbReference type="ARBA" id="ARBA00022468"/>
    </source>
</evidence>
<dbReference type="GO" id="GO:0005938">
    <property type="term" value="C:cell cortex"/>
    <property type="evidence" value="ECO:0007669"/>
    <property type="project" value="UniProtKB-ARBA"/>
</dbReference>
<dbReference type="FunFam" id="2.30.29.30:FF:000452">
    <property type="entry name" value="Rho GTPase activator (Bem3)"/>
    <property type="match status" value="1"/>
</dbReference>
<name>M3AUZ7_SPHMS</name>
<feature type="compositionally biased region" description="Low complexity" evidence="2">
    <location>
        <begin position="414"/>
        <end position="439"/>
    </location>
</feature>
<feature type="compositionally biased region" description="Polar residues" evidence="2">
    <location>
        <begin position="46"/>
        <end position="64"/>
    </location>
</feature>
<feature type="region of interest" description="Disordered" evidence="2">
    <location>
        <begin position="1408"/>
        <end position="1469"/>
    </location>
</feature>
<dbReference type="SUPFAM" id="SSF64268">
    <property type="entry name" value="PX domain"/>
    <property type="match status" value="1"/>
</dbReference>
<dbReference type="GO" id="GO:0035091">
    <property type="term" value="F:phosphatidylinositol binding"/>
    <property type="evidence" value="ECO:0007669"/>
    <property type="project" value="InterPro"/>
</dbReference>
<feature type="compositionally biased region" description="Polar residues" evidence="2">
    <location>
        <begin position="690"/>
        <end position="700"/>
    </location>
</feature>
<dbReference type="OrthoDB" id="185175at2759"/>
<feature type="compositionally biased region" description="Low complexity" evidence="2">
    <location>
        <begin position="542"/>
        <end position="551"/>
    </location>
</feature>
<dbReference type="InterPro" id="IPR000198">
    <property type="entry name" value="RhoGAP_dom"/>
</dbReference>
<proteinExistence type="predicted"/>
<dbReference type="CDD" id="cd06093">
    <property type="entry name" value="PX_domain"/>
    <property type="match status" value="1"/>
</dbReference>
<dbReference type="SMART" id="SM00233">
    <property type="entry name" value="PH"/>
    <property type="match status" value="1"/>
</dbReference>
<keyword evidence="1" id="KW-0343">GTPase activation</keyword>
<dbReference type="EMBL" id="KB456268">
    <property type="protein sequence ID" value="EMF09896.1"/>
    <property type="molecule type" value="Genomic_DNA"/>
</dbReference>
<dbReference type="Gene3D" id="3.30.1520.10">
    <property type="entry name" value="Phox-like domain"/>
    <property type="match status" value="1"/>
</dbReference>
<dbReference type="InterPro" id="IPR008936">
    <property type="entry name" value="Rho_GTPase_activation_prot"/>
</dbReference>
<dbReference type="GO" id="GO:0007165">
    <property type="term" value="P:signal transduction"/>
    <property type="evidence" value="ECO:0007669"/>
    <property type="project" value="InterPro"/>
</dbReference>
<dbReference type="CDD" id="cd13277">
    <property type="entry name" value="PH_Bem3"/>
    <property type="match status" value="1"/>
</dbReference>
<evidence type="ECO:0000256" key="2">
    <source>
        <dbReference type="SAM" id="MobiDB-lite"/>
    </source>
</evidence>
<dbReference type="PROSITE" id="PS50238">
    <property type="entry name" value="RHOGAP"/>
    <property type="match status" value="1"/>
</dbReference>
<feature type="compositionally biased region" description="Low complexity" evidence="2">
    <location>
        <begin position="289"/>
        <end position="301"/>
    </location>
</feature>
<keyword evidence="6" id="KW-1185">Reference proteome</keyword>
<dbReference type="Gene3D" id="1.10.555.10">
    <property type="entry name" value="Rho GTPase activation protein"/>
    <property type="match status" value="1"/>
</dbReference>
<dbReference type="Proteomes" id="UP000016931">
    <property type="component" value="Unassembled WGS sequence"/>
</dbReference>
<dbReference type="Gene3D" id="2.30.29.30">
    <property type="entry name" value="Pleckstrin-homology domain (PH domain)/Phosphotyrosine-binding domain (PTB)"/>
    <property type="match status" value="1"/>
</dbReference>
<feature type="domain" description="PH" evidence="3">
    <location>
        <begin position="873"/>
        <end position="984"/>
    </location>
</feature>
<evidence type="ECO:0000259" key="4">
    <source>
        <dbReference type="PROSITE" id="PS50238"/>
    </source>
</evidence>
<dbReference type="PROSITE" id="PS50003">
    <property type="entry name" value="PH_DOMAIN"/>
    <property type="match status" value="1"/>
</dbReference>
<feature type="region of interest" description="Disordered" evidence="2">
    <location>
        <begin position="1366"/>
        <end position="1391"/>
    </location>
</feature>
<evidence type="ECO:0000259" key="3">
    <source>
        <dbReference type="PROSITE" id="PS50003"/>
    </source>
</evidence>
<dbReference type="PANTHER" id="PTHR23176:SF129">
    <property type="entry name" value="RHO GTPASE ACTIVATING PROTEIN AT 16F, ISOFORM E-RELATED"/>
    <property type="match status" value="1"/>
</dbReference>
<evidence type="ECO:0000313" key="5">
    <source>
        <dbReference type="EMBL" id="EMF09896.1"/>
    </source>
</evidence>
<dbReference type="InterPro" id="IPR036871">
    <property type="entry name" value="PX_dom_sf"/>
</dbReference>
<dbReference type="PANTHER" id="PTHR23176">
    <property type="entry name" value="RHO/RAC/CDC GTPASE-ACTIVATING PROTEIN"/>
    <property type="match status" value="1"/>
</dbReference>
<feature type="compositionally biased region" description="Polar residues" evidence="2">
    <location>
        <begin position="329"/>
        <end position="353"/>
    </location>
</feature>
<dbReference type="SMART" id="SM00324">
    <property type="entry name" value="RhoGAP"/>
    <property type="match status" value="1"/>
</dbReference>
<feature type="region of interest" description="Disordered" evidence="2">
    <location>
        <begin position="274"/>
        <end position="353"/>
    </location>
</feature>
<dbReference type="SUPFAM" id="SSF48350">
    <property type="entry name" value="GTPase activation domain, GAP"/>
    <property type="match status" value="1"/>
</dbReference>
<feature type="compositionally biased region" description="Acidic residues" evidence="2">
    <location>
        <begin position="467"/>
        <end position="483"/>
    </location>
</feature>
<dbReference type="eggNOG" id="KOG4269">
    <property type="taxonomic scope" value="Eukaryota"/>
</dbReference>
<feature type="compositionally biased region" description="Polar residues" evidence="2">
    <location>
        <begin position="1075"/>
        <end position="1086"/>
    </location>
</feature>
<feature type="region of interest" description="Disordered" evidence="2">
    <location>
        <begin position="1"/>
        <end position="144"/>
    </location>
</feature>
<gene>
    <name evidence="5" type="ORF">SEPMUDRAFT_90781</name>
</gene>
<dbReference type="Pfam" id="PF00620">
    <property type="entry name" value="RhoGAP"/>
    <property type="match status" value="1"/>
</dbReference>